<accession>B2VV99</accession>
<reference evidence="2" key="1">
    <citation type="journal article" date="2013" name="G3 (Bethesda)">
        <title>Comparative genomics of a plant-pathogenic fungus, Pyrenophora tritici-repentis, reveals transduplication and the impact of repeat elements on pathogenicity and population divergence.</title>
        <authorList>
            <person name="Manning V.A."/>
            <person name="Pandelova I."/>
            <person name="Dhillon B."/>
            <person name="Wilhelm L.J."/>
            <person name="Goodwin S.B."/>
            <person name="Berlin A.M."/>
            <person name="Figueroa M."/>
            <person name="Freitag M."/>
            <person name="Hane J.K."/>
            <person name="Henrissat B."/>
            <person name="Holman W.H."/>
            <person name="Kodira C.D."/>
            <person name="Martin J."/>
            <person name="Oliver R.P."/>
            <person name="Robbertse B."/>
            <person name="Schackwitz W."/>
            <person name="Schwartz D.C."/>
            <person name="Spatafora J.W."/>
            <person name="Turgeon B.G."/>
            <person name="Yandava C."/>
            <person name="Young S."/>
            <person name="Zhou S."/>
            <person name="Zeng Q."/>
            <person name="Grigoriev I.V."/>
            <person name="Ma L.-J."/>
            <person name="Ciuffetti L.M."/>
        </authorList>
    </citation>
    <scope>NUCLEOTIDE SEQUENCE [LARGE SCALE GENOMIC DNA]</scope>
    <source>
        <strain evidence="2">Pt-1C-BFP</strain>
    </source>
</reference>
<dbReference type="AlphaFoldDB" id="B2VV99"/>
<dbReference type="EMBL" id="DS231615">
    <property type="protein sequence ID" value="EDU40604.1"/>
    <property type="molecule type" value="Genomic_DNA"/>
</dbReference>
<protein>
    <submittedName>
        <fullName evidence="1">Uncharacterized protein</fullName>
    </submittedName>
</protein>
<organism evidence="1 2">
    <name type="scientific">Pyrenophora tritici-repentis (strain Pt-1C-BFP)</name>
    <name type="common">Wheat tan spot fungus</name>
    <name type="synonym">Drechslera tritici-repentis</name>
    <dbReference type="NCBI Taxonomy" id="426418"/>
    <lineage>
        <taxon>Eukaryota</taxon>
        <taxon>Fungi</taxon>
        <taxon>Dikarya</taxon>
        <taxon>Ascomycota</taxon>
        <taxon>Pezizomycotina</taxon>
        <taxon>Dothideomycetes</taxon>
        <taxon>Pleosporomycetidae</taxon>
        <taxon>Pleosporales</taxon>
        <taxon>Pleosporineae</taxon>
        <taxon>Pleosporaceae</taxon>
        <taxon>Pyrenophora</taxon>
    </lineage>
</organism>
<evidence type="ECO:0000313" key="2">
    <source>
        <dbReference type="Proteomes" id="UP000001471"/>
    </source>
</evidence>
<sequence length="253" mass="29038">MNNRESDLDRNRAVTKAKPHLTELVKYSAESGAYNYLLTHISEAAASFLFDNEESWLRRFEKHVAELEPEEEPYDLEQLLSALGAANWDDIDAIVQFCFVLAAEQGVLEFSTHIVPITSHLIANLNCWARRQHIEQCKKQPLAVDQIHVKKPRSHNISRTVSGRVEKITSTSRSNPHWIKDTTQTPREIRNSNFTERMRKIEQLVNERRILGTKTDATISVVKKLELEDRKLDLRITEALDPLQIDLSGLNMG</sequence>
<dbReference type="GeneID" id="6339488"/>
<proteinExistence type="predicted"/>
<dbReference type="Proteomes" id="UP000001471">
    <property type="component" value="Unassembled WGS sequence"/>
</dbReference>
<evidence type="ECO:0000313" key="1">
    <source>
        <dbReference type="EMBL" id="EDU40604.1"/>
    </source>
</evidence>
<dbReference type="HOGENOM" id="CLU_1098965_0_0_1"/>
<gene>
    <name evidence="1" type="ORF">PTRG_01166</name>
</gene>
<dbReference type="KEGG" id="ptrr:6339488"/>
<dbReference type="InParanoid" id="B2VV99"/>
<dbReference type="OrthoDB" id="10558723at2759"/>
<name>B2VV99_PYRTR</name>